<dbReference type="Proteomes" id="UP000295361">
    <property type="component" value="Unassembled WGS sequence"/>
</dbReference>
<dbReference type="RefSeq" id="WP_133700649.1">
    <property type="nucleotide sequence ID" value="NZ_SNXS01000002.1"/>
</dbReference>
<evidence type="ECO:0000259" key="1">
    <source>
        <dbReference type="Pfam" id="PF26621"/>
    </source>
</evidence>
<dbReference type="Pfam" id="PF26621">
    <property type="entry name" value="DUF8198"/>
    <property type="match status" value="1"/>
</dbReference>
<keyword evidence="3" id="KW-1185">Reference proteome</keyword>
<gene>
    <name evidence="2" type="ORF">DES47_1021014</name>
</gene>
<comment type="caution">
    <text evidence="2">The sequence shown here is derived from an EMBL/GenBank/DDBJ whole genome shotgun (WGS) entry which is preliminary data.</text>
</comment>
<organism evidence="2 3">
    <name type="scientific">Roseateles toxinivorans</name>
    <dbReference type="NCBI Taxonomy" id="270368"/>
    <lineage>
        <taxon>Bacteria</taxon>
        <taxon>Pseudomonadati</taxon>
        <taxon>Pseudomonadota</taxon>
        <taxon>Betaproteobacteria</taxon>
        <taxon>Burkholderiales</taxon>
        <taxon>Sphaerotilaceae</taxon>
        <taxon>Roseateles</taxon>
    </lineage>
</organism>
<dbReference type="InterPro" id="IPR058511">
    <property type="entry name" value="DUF8198"/>
</dbReference>
<dbReference type="OrthoDB" id="7957365at2"/>
<sequence length="236" mass="26479">MNQALTPTQQTAQTILQHLQTVEQERQRRRSDARLNDIVAAVKAYQRQRFAATYADLLASDRYQGAARFFLDELYGPQDFSQRDAQFARVVPALARIFPRDVLHTVQTLAELHALSEQMDTQMAGHLAPPIAGENLSAEHYAKAWRATGQPLARERQIALTTELGKALDEYTAKPLLRHALRMMRGPAKAAGLSSLQHFLETGFDTFKAMRGSQEFMRIVGERERSLANALFAGCP</sequence>
<dbReference type="InParanoid" id="A0A4V3CTQ8"/>
<reference evidence="2 3" key="1">
    <citation type="submission" date="2019-03" db="EMBL/GenBank/DDBJ databases">
        <title>Genomic Encyclopedia of Type Strains, Phase IV (KMG-IV): sequencing the most valuable type-strain genomes for metagenomic binning, comparative biology and taxonomic classification.</title>
        <authorList>
            <person name="Goeker M."/>
        </authorList>
    </citation>
    <scope>NUCLEOTIDE SEQUENCE [LARGE SCALE GENOMIC DNA]</scope>
    <source>
        <strain evidence="2 3">DSM 16998</strain>
    </source>
</reference>
<protein>
    <recommendedName>
        <fullName evidence="1">DUF8198 domain-containing protein</fullName>
    </recommendedName>
</protein>
<accession>A0A4V3CTQ8</accession>
<dbReference type="AlphaFoldDB" id="A0A4V3CTQ8"/>
<dbReference type="InterPro" id="IPR058063">
    <property type="entry name" value="FFLEE_fam"/>
</dbReference>
<dbReference type="EMBL" id="SNXS01000002">
    <property type="protein sequence ID" value="TDP73254.1"/>
    <property type="molecule type" value="Genomic_DNA"/>
</dbReference>
<dbReference type="NCBIfam" id="NF047641">
    <property type="entry name" value="FFLEE_fam"/>
    <property type="match status" value="1"/>
</dbReference>
<name>A0A4V3CTQ8_9BURK</name>
<feature type="domain" description="DUF8198" evidence="1">
    <location>
        <begin position="26"/>
        <end position="235"/>
    </location>
</feature>
<proteinExistence type="predicted"/>
<evidence type="ECO:0000313" key="2">
    <source>
        <dbReference type="EMBL" id="TDP73254.1"/>
    </source>
</evidence>
<evidence type="ECO:0000313" key="3">
    <source>
        <dbReference type="Proteomes" id="UP000295361"/>
    </source>
</evidence>